<protein>
    <submittedName>
        <fullName evidence="1">Uncharacterized protein</fullName>
    </submittedName>
</protein>
<proteinExistence type="predicted"/>
<sequence>MSSLQNTNWCDKHTTLESIIQILKSTCWTLGKVDRAPNGPLSIRSCALLIGIQWPGKESSNFRSDATCGMVLRRIAQHHSSSDTQGSKTSPRNANTFRLDHLENLREPGLRAHTTVTPLLFVLLPLPVVQIH</sequence>
<evidence type="ECO:0000313" key="1">
    <source>
        <dbReference type="EMBL" id="KAG5304129.1"/>
    </source>
</evidence>
<gene>
    <name evidence="1" type="ORF">I7I52_02360</name>
</gene>
<dbReference type="AlphaFoldDB" id="A0A8H8D7R8"/>
<reference evidence="1 2" key="1">
    <citation type="submission" date="2021-01" db="EMBL/GenBank/DDBJ databases">
        <title>Chromosome-level genome assembly of a human fungal pathogen reveals clustering of transcriptionally co-regulated genes.</title>
        <authorList>
            <person name="Voorhies M."/>
            <person name="Cohen S."/>
            <person name="Shea T.P."/>
            <person name="Petrus S."/>
            <person name="Munoz J.F."/>
            <person name="Poplawski S."/>
            <person name="Goldman W.E."/>
            <person name="Michael T."/>
            <person name="Cuomo C.A."/>
            <person name="Sil A."/>
            <person name="Beyhan S."/>
        </authorList>
    </citation>
    <scope>NUCLEOTIDE SEQUENCE [LARGE SCALE GENOMIC DNA]</scope>
    <source>
        <strain evidence="1 2">G184AR</strain>
    </source>
</reference>
<name>A0A8H8D7R8_AJECA</name>
<organism evidence="1 2">
    <name type="scientific">Ajellomyces capsulatus</name>
    <name type="common">Darling's disease fungus</name>
    <name type="synonym">Histoplasma capsulatum</name>
    <dbReference type="NCBI Taxonomy" id="5037"/>
    <lineage>
        <taxon>Eukaryota</taxon>
        <taxon>Fungi</taxon>
        <taxon>Dikarya</taxon>
        <taxon>Ascomycota</taxon>
        <taxon>Pezizomycotina</taxon>
        <taxon>Eurotiomycetes</taxon>
        <taxon>Eurotiomycetidae</taxon>
        <taxon>Onygenales</taxon>
        <taxon>Ajellomycetaceae</taxon>
        <taxon>Histoplasma</taxon>
    </lineage>
</organism>
<dbReference type="VEuPathDB" id="FungiDB:I7I52_02360"/>
<dbReference type="Proteomes" id="UP000670092">
    <property type="component" value="Unassembled WGS sequence"/>
</dbReference>
<evidence type="ECO:0000313" key="2">
    <source>
        <dbReference type="Proteomes" id="UP000670092"/>
    </source>
</evidence>
<comment type="caution">
    <text evidence="1">The sequence shown here is derived from an EMBL/GenBank/DDBJ whole genome shotgun (WGS) entry which is preliminary data.</text>
</comment>
<dbReference type="EMBL" id="JAEVHI010000001">
    <property type="protein sequence ID" value="KAG5304129.1"/>
    <property type="molecule type" value="Genomic_DNA"/>
</dbReference>
<accession>A0A8H8D7R8</accession>